<reference evidence="3 4" key="1">
    <citation type="submission" date="2020-03" db="EMBL/GenBank/DDBJ databases">
        <title>Draft Genome Sequence of Cudoniella acicularis.</title>
        <authorList>
            <person name="Buettner E."/>
            <person name="Kellner H."/>
        </authorList>
    </citation>
    <scope>NUCLEOTIDE SEQUENCE [LARGE SCALE GENOMIC DNA]</scope>
    <source>
        <strain evidence="3 4">DSM 108380</strain>
    </source>
</reference>
<feature type="region of interest" description="Disordered" evidence="1">
    <location>
        <begin position="285"/>
        <end position="307"/>
    </location>
</feature>
<evidence type="ECO:0000256" key="2">
    <source>
        <dbReference type="SAM" id="SignalP"/>
    </source>
</evidence>
<dbReference type="EMBL" id="JAAMPI010000158">
    <property type="protein sequence ID" value="KAF4634811.1"/>
    <property type="molecule type" value="Genomic_DNA"/>
</dbReference>
<protein>
    <submittedName>
        <fullName evidence="3">Uncharacterized protein</fullName>
    </submittedName>
</protein>
<organism evidence="3 4">
    <name type="scientific">Cudoniella acicularis</name>
    <dbReference type="NCBI Taxonomy" id="354080"/>
    <lineage>
        <taxon>Eukaryota</taxon>
        <taxon>Fungi</taxon>
        <taxon>Dikarya</taxon>
        <taxon>Ascomycota</taxon>
        <taxon>Pezizomycotina</taxon>
        <taxon>Leotiomycetes</taxon>
        <taxon>Helotiales</taxon>
        <taxon>Tricladiaceae</taxon>
        <taxon>Cudoniella</taxon>
    </lineage>
</organism>
<feature type="region of interest" description="Disordered" evidence="1">
    <location>
        <begin position="204"/>
        <end position="231"/>
    </location>
</feature>
<keyword evidence="2" id="KW-0732">Signal</keyword>
<feature type="chain" id="PRO_5034856378" evidence="2">
    <location>
        <begin position="21"/>
        <end position="349"/>
    </location>
</feature>
<comment type="caution">
    <text evidence="3">The sequence shown here is derived from an EMBL/GenBank/DDBJ whole genome shotgun (WGS) entry which is preliminary data.</text>
</comment>
<dbReference type="OrthoDB" id="5430735at2759"/>
<feature type="signal peptide" evidence="2">
    <location>
        <begin position="1"/>
        <end position="20"/>
    </location>
</feature>
<proteinExistence type="predicted"/>
<name>A0A8H4W643_9HELO</name>
<sequence>MKIPLSSVALAFSWASAVQATVCPSNLLIDDYANYNTRHLNSLGQYSSDDNYTIGITANPLNKTISFGTNSESYFIPLSTTRQLQRINTLGLHSQSRGLLIQNSPSSYRPTRSAEKIYKQHACHLYEEFMDLHLPLLSFRILEVATPRNHSERPNLVLNVVGSGKVGRVGVCRVTEGAVTEGRVTEDSFVEVTEGRVTEGRVTEGSLGVGTEGSVAEETVGKGSEGTVTDGTVTEGRSKCVVTEVTCGVDSDGIGTDGMEIEGRVADDGLGAVADGTVTEGRVGRATEGMETEGKVGNATDGTDTDGSLIETSAVGDVVAIKPAKACCPKAATMRESEVNIFIIVSGYR</sequence>
<evidence type="ECO:0000313" key="3">
    <source>
        <dbReference type="EMBL" id="KAF4634811.1"/>
    </source>
</evidence>
<evidence type="ECO:0000313" key="4">
    <source>
        <dbReference type="Proteomes" id="UP000566819"/>
    </source>
</evidence>
<dbReference type="AlphaFoldDB" id="A0A8H4W643"/>
<accession>A0A8H4W643</accession>
<gene>
    <name evidence="3" type="ORF">G7Y89_g3290</name>
</gene>
<dbReference type="Proteomes" id="UP000566819">
    <property type="component" value="Unassembled WGS sequence"/>
</dbReference>
<evidence type="ECO:0000256" key="1">
    <source>
        <dbReference type="SAM" id="MobiDB-lite"/>
    </source>
</evidence>
<keyword evidence="4" id="KW-1185">Reference proteome</keyword>